<dbReference type="AlphaFoldDB" id="A0A7W6S6Q5"/>
<dbReference type="Proteomes" id="UP000520770">
    <property type="component" value="Unassembled WGS sequence"/>
</dbReference>
<dbReference type="EMBL" id="JACIGW010000002">
    <property type="protein sequence ID" value="MBB4348217.1"/>
    <property type="molecule type" value="Genomic_DNA"/>
</dbReference>
<evidence type="ECO:0000313" key="1">
    <source>
        <dbReference type="EMBL" id="MBB4348217.1"/>
    </source>
</evidence>
<name>A0A7W6S6Q5_9HYPH</name>
<evidence type="ECO:0000313" key="3">
    <source>
        <dbReference type="Proteomes" id="UP000520770"/>
    </source>
</evidence>
<gene>
    <name evidence="1" type="ORF">GGE33_001959</name>
    <name evidence="2" type="ORF">GGE35_001959</name>
</gene>
<dbReference type="EMBL" id="JACIHM010000002">
    <property type="protein sequence ID" value="MBB4446143.1"/>
    <property type="molecule type" value="Genomic_DNA"/>
</dbReference>
<evidence type="ECO:0000313" key="2">
    <source>
        <dbReference type="EMBL" id="MBB4446143.1"/>
    </source>
</evidence>
<sequence>MKTFPLGFEPQHLLDPVIVDGSGQTGQSAIHSQTKCTWTGQNTYQSDRKPFAANVTRVAAFRS</sequence>
<dbReference type="Proteomes" id="UP000576087">
    <property type="component" value="Unassembled WGS sequence"/>
</dbReference>
<reference evidence="3 4" key="1">
    <citation type="submission" date="2020-08" db="EMBL/GenBank/DDBJ databases">
        <title>Genomic Encyclopedia of Type Strains, Phase IV (KMG-V): Genome sequencing to study the core and pangenomes of soil and plant-associated prokaryotes.</title>
        <authorList>
            <person name="Whitman W."/>
        </authorList>
    </citation>
    <scope>NUCLEOTIDE SEQUENCE [LARGE SCALE GENOMIC DNA]</scope>
    <source>
        <strain evidence="1 3">SEMIA 448</strain>
        <strain evidence="2 4">SEMIA 452</strain>
    </source>
</reference>
<proteinExistence type="predicted"/>
<evidence type="ECO:0000313" key="4">
    <source>
        <dbReference type="Proteomes" id="UP000576087"/>
    </source>
</evidence>
<comment type="caution">
    <text evidence="1">The sequence shown here is derived from an EMBL/GenBank/DDBJ whole genome shotgun (WGS) entry which is preliminary data.</text>
</comment>
<organism evidence="1 3">
    <name type="scientific">Aliirhizobium cellulosilyticum</name>
    <dbReference type="NCBI Taxonomy" id="393664"/>
    <lineage>
        <taxon>Bacteria</taxon>
        <taxon>Pseudomonadati</taxon>
        <taxon>Pseudomonadota</taxon>
        <taxon>Alphaproteobacteria</taxon>
        <taxon>Hyphomicrobiales</taxon>
        <taxon>Rhizobiaceae</taxon>
        <taxon>Aliirhizobium</taxon>
    </lineage>
</organism>
<accession>A0A7W6S6Q5</accession>
<protein>
    <submittedName>
        <fullName evidence="1">Uncharacterized protein</fullName>
    </submittedName>
</protein>